<evidence type="ECO:0000259" key="10">
    <source>
        <dbReference type="Pfam" id="PF01435"/>
    </source>
</evidence>
<evidence type="ECO:0000313" key="12">
    <source>
        <dbReference type="EnsemblMetazoa" id="XP_016988756.1"/>
    </source>
</evidence>
<reference evidence="12" key="3">
    <citation type="submission" date="2025-05" db="UniProtKB">
        <authorList>
            <consortium name="EnsemblMetazoa"/>
        </authorList>
    </citation>
    <scope>IDENTIFICATION</scope>
</reference>
<feature type="transmembrane region" description="Helical" evidence="9">
    <location>
        <begin position="113"/>
        <end position="133"/>
    </location>
</feature>
<protein>
    <recommendedName>
        <fullName evidence="9">CAAX prenyl protease</fullName>
        <ecNumber evidence="9">3.4.24.84</ecNumber>
    </recommendedName>
</protein>
<evidence type="ECO:0000256" key="7">
    <source>
        <dbReference type="PIRSR" id="PIRSR627057-1"/>
    </source>
</evidence>
<keyword evidence="9" id="KW-0256">Endoplasmic reticulum</keyword>
<dbReference type="CTD" id="3772676"/>
<dbReference type="Gene3D" id="3.30.2010.10">
    <property type="entry name" value="Metalloproteases ('zincins'), catalytic domain"/>
    <property type="match status" value="1"/>
</dbReference>
<keyword evidence="5 9" id="KW-0482">Metalloprotease</keyword>
<gene>
    <name evidence="14" type="primary">LOC108051243</name>
    <name evidence="12" type="synonym">108051243</name>
</gene>
<feature type="transmembrane region" description="Helical" evidence="9">
    <location>
        <begin position="154"/>
        <end position="181"/>
    </location>
</feature>
<feature type="transmembrane region" description="Helical" evidence="9">
    <location>
        <begin position="12"/>
        <end position="29"/>
    </location>
</feature>
<evidence type="ECO:0000256" key="3">
    <source>
        <dbReference type="ARBA" id="ARBA00022801"/>
    </source>
</evidence>
<feature type="transmembrane region" description="Helical" evidence="9">
    <location>
        <begin position="187"/>
        <end position="209"/>
    </location>
</feature>
<evidence type="ECO:0000313" key="14">
    <source>
        <dbReference type="RefSeq" id="XP_016988756.1"/>
    </source>
</evidence>
<evidence type="ECO:0000259" key="11">
    <source>
        <dbReference type="Pfam" id="PF16491"/>
    </source>
</evidence>
<keyword evidence="3 9" id="KW-0378">Hydrolase</keyword>
<dbReference type="OMA" id="FYPFLWG"/>
<comment type="cofactor">
    <cofactor evidence="8 9">
        <name>Zn(2+)</name>
        <dbReference type="ChEBI" id="CHEBI:29105"/>
    </cofactor>
    <text evidence="8 9">Binds 1 zinc ion per subunit.</text>
</comment>
<keyword evidence="9" id="KW-1133">Transmembrane helix</keyword>
<proteinExistence type="inferred from homology"/>
<feature type="binding site" evidence="8">
    <location>
        <position position="308"/>
    </location>
    <ligand>
        <name>Zn(2+)</name>
        <dbReference type="ChEBI" id="CHEBI:29105"/>
        <note>catalytic</note>
    </ligand>
</feature>
<comment type="subcellular location">
    <subcellularLocation>
        <location evidence="9">Endoplasmic reticulum membrane</location>
        <topology evidence="9">Multi-pass membrane protein</topology>
    </subcellularLocation>
</comment>
<comment type="similarity">
    <text evidence="9">Belongs to the peptidase M48A family.</text>
</comment>
<evidence type="ECO:0000256" key="4">
    <source>
        <dbReference type="ARBA" id="ARBA00022833"/>
    </source>
</evidence>
<dbReference type="GO" id="GO:0004222">
    <property type="term" value="F:metalloendopeptidase activity"/>
    <property type="evidence" value="ECO:0007669"/>
    <property type="project" value="UniProtKB-UniRule"/>
</dbReference>
<feature type="binding site" evidence="8">
    <location>
        <position position="312"/>
    </location>
    <ligand>
        <name>Zn(2+)</name>
        <dbReference type="ChEBI" id="CHEBI:29105"/>
        <note>catalytic</note>
    </ligand>
</feature>
<feature type="domain" description="Peptidase M48" evidence="10">
    <location>
        <begin position="228"/>
        <end position="441"/>
    </location>
</feature>
<dbReference type="EnsemblMetazoa" id="XM_017133267.2">
    <property type="protein sequence ID" value="XP_016988756.1"/>
    <property type="gene ID" value="LOC108051243"/>
</dbReference>
<dbReference type="InterPro" id="IPR032456">
    <property type="entry name" value="Peptidase_M48_N"/>
</dbReference>
<dbReference type="Proteomes" id="UP001652680">
    <property type="component" value="Unassembled WGS sequence"/>
</dbReference>
<dbReference type="PANTHER" id="PTHR10120">
    <property type="entry name" value="CAAX PRENYL PROTEASE 1"/>
    <property type="match status" value="1"/>
</dbReference>
<comment type="function">
    <text evidence="9">Proteolytically removes the C-terminal three residues of farnesylated proteins.</text>
</comment>
<evidence type="ECO:0000313" key="13">
    <source>
        <dbReference type="Proteomes" id="UP001652680"/>
    </source>
</evidence>
<dbReference type="GO" id="GO:0005789">
    <property type="term" value="C:endoplasmic reticulum membrane"/>
    <property type="evidence" value="ECO:0007669"/>
    <property type="project" value="UniProtKB-SubCell"/>
</dbReference>
<dbReference type="GO" id="GO:0071586">
    <property type="term" value="P:CAAX-box protein processing"/>
    <property type="evidence" value="ECO:0007669"/>
    <property type="project" value="UniProtKB-UniRule"/>
</dbReference>
<reference evidence="14" key="2">
    <citation type="submission" date="2025-04" db="UniProtKB">
        <authorList>
            <consortium name="RefSeq"/>
        </authorList>
    </citation>
    <scope>IDENTIFICATION</scope>
</reference>
<keyword evidence="4 8" id="KW-0862">Zinc</keyword>
<organism evidence="14">
    <name type="scientific">Drosophila rhopaloa</name>
    <name type="common">Fruit fly</name>
    <dbReference type="NCBI Taxonomy" id="1041015"/>
    <lineage>
        <taxon>Eukaryota</taxon>
        <taxon>Metazoa</taxon>
        <taxon>Ecdysozoa</taxon>
        <taxon>Arthropoda</taxon>
        <taxon>Hexapoda</taxon>
        <taxon>Insecta</taxon>
        <taxon>Pterygota</taxon>
        <taxon>Neoptera</taxon>
        <taxon>Endopterygota</taxon>
        <taxon>Diptera</taxon>
        <taxon>Brachycera</taxon>
        <taxon>Muscomorpha</taxon>
        <taxon>Ephydroidea</taxon>
        <taxon>Drosophilidae</taxon>
        <taxon>Drosophila</taxon>
        <taxon>Sophophora</taxon>
    </lineage>
</organism>
<dbReference type="EC" id="3.4.24.84" evidence="9"/>
<keyword evidence="9" id="KW-0472">Membrane</keyword>
<feature type="active site" description="Proton donor" evidence="7">
    <location>
        <position position="393"/>
    </location>
</feature>
<feature type="transmembrane region" description="Helical" evidence="9">
    <location>
        <begin position="327"/>
        <end position="346"/>
    </location>
</feature>
<evidence type="ECO:0000256" key="6">
    <source>
        <dbReference type="ARBA" id="ARBA00044456"/>
    </source>
</evidence>
<dbReference type="Pfam" id="PF16491">
    <property type="entry name" value="Peptidase_M48_N"/>
    <property type="match status" value="1"/>
</dbReference>
<dbReference type="GO" id="GO:0046872">
    <property type="term" value="F:metal ion binding"/>
    <property type="evidence" value="ECO:0007669"/>
    <property type="project" value="UniProtKB-UniRule"/>
</dbReference>
<keyword evidence="9" id="KW-0812">Transmembrane</keyword>
<evidence type="ECO:0000256" key="9">
    <source>
        <dbReference type="RuleBase" id="RU366005"/>
    </source>
</evidence>
<accession>A0A6P4FUB3</accession>
<keyword evidence="1 9" id="KW-0645">Protease</keyword>
<dbReference type="OrthoDB" id="360839at2759"/>
<reference evidence="13" key="1">
    <citation type="journal article" date="2021" name="Elife">
        <title>Highly contiguous assemblies of 101 drosophilid genomes.</title>
        <authorList>
            <person name="Kim B.Y."/>
            <person name="Wang J.R."/>
            <person name="Miller D.E."/>
            <person name="Barmina O."/>
            <person name="Delaney E."/>
            <person name="Thompson A."/>
            <person name="Comeault A.A."/>
            <person name="Peede D."/>
            <person name="D'Agostino E.R."/>
            <person name="Pelaez J."/>
            <person name="Aguilar J.M."/>
            <person name="Haji D."/>
            <person name="Matsunaga T."/>
            <person name="Armstrong E.E."/>
            <person name="Zych M."/>
            <person name="Ogawa Y."/>
            <person name="Stamenkovic-Radak M."/>
            <person name="Jelic M."/>
            <person name="Veselinovic M.S."/>
            <person name="Tanaskovic M."/>
            <person name="Eric P."/>
            <person name="Gao J.J."/>
            <person name="Katoh T.K."/>
            <person name="Toda M.J."/>
            <person name="Watabe H."/>
            <person name="Watada M."/>
            <person name="Davis J.S."/>
            <person name="Moyle L.C."/>
            <person name="Manoli G."/>
            <person name="Bertolini E."/>
            <person name="Kostal V."/>
            <person name="Hawley R.S."/>
            <person name="Takahashi A."/>
            <person name="Jones C.D."/>
            <person name="Price D.K."/>
            <person name="Whiteman N."/>
            <person name="Kopp A."/>
            <person name="Matute D.R."/>
            <person name="Petrov D.A."/>
        </authorList>
    </citation>
    <scope>NUCLEOTIDE SEQUENCE [LARGE SCALE GENOMIC DNA]</scope>
</reference>
<comment type="catalytic activity">
    <reaction evidence="6 9">
        <text>Hydrolyzes the peptide bond -P2-(S-farnesyl or geranylgeranyl)C-P1'-P2'-P3'-COOH where P1' and P2' are amino acids with aliphatic side chains and P3' is any C-terminal residue.</text>
        <dbReference type="EC" id="3.4.24.84"/>
    </reaction>
</comment>
<feature type="active site" evidence="7">
    <location>
        <position position="309"/>
    </location>
</feature>
<dbReference type="InterPro" id="IPR001915">
    <property type="entry name" value="Peptidase_M48"/>
</dbReference>
<feature type="transmembrane region" description="Helical" evidence="9">
    <location>
        <begin position="78"/>
        <end position="101"/>
    </location>
</feature>
<feature type="transmembrane region" description="Helical" evidence="9">
    <location>
        <begin position="358"/>
        <end position="383"/>
    </location>
</feature>
<dbReference type="FunFam" id="3.30.2010.10:FF:000010">
    <property type="entry name" value="M48 family peptidase"/>
    <property type="match status" value="1"/>
</dbReference>
<evidence type="ECO:0000256" key="2">
    <source>
        <dbReference type="ARBA" id="ARBA00022723"/>
    </source>
</evidence>
<dbReference type="InterPro" id="IPR027057">
    <property type="entry name" value="CAXX_Prtase_1"/>
</dbReference>
<dbReference type="RefSeq" id="XP_016988756.1">
    <property type="nucleotide sequence ID" value="XM_017133267.1"/>
</dbReference>
<feature type="domain" description="CAAX prenyl protease 1 N-terminal" evidence="11">
    <location>
        <begin position="39"/>
        <end position="218"/>
    </location>
</feature>
<dbReference type="AlphaFoldDB" id="A0A6P4FUB3"/>
<keyword evidence="2 8" id="KW-0479">Metal-binding</keyword>
<dbReference type="CDD" id="cd07343">
    <property type="entry name" value="M48A_Zmpste24p_like"/>
    <property type="match status" value="1"/>
</dbReference>
<dbReference type="GeneID" id="108051243"/>
<evidence type="ECO:0000256" key="5">
    <source>
        <dbReference type="ARBA" id="ARBA00023049"/>
    </source>
</evidence>
<keyword evidence="13" id="KW-1185">Reference proteome</keyword>
<evidence type="ECO:0000256" key="1">
    <source>
        <dbReference type="ARBA" id="ARBA00022670"/>
    </source>
</evidence>
<dbReference type="Pfam" id="PF01435">
    <property type="entry name" value="Peptidase_M48"/>
    <property type="match status" value="1"/>
</dbReference>
<name>A0A6P4FUB3_DRORH</name>
<sequence>MAFYDTWPKWDPVIILVVLCLIVLVDRIWEMILTKRQQLVCLNSIMVPDELRGIIPPEVYFRARIYELHKTELQIWKYLIDLILSLCELALGFYPFLWGLATKTLQPVTSAEIWISLIFVFYLTIYICLRFLPVLIYDKCLLELRYGLSGKFPWYLYCCIGALAILLSQLVLLPLAAAIVFSVTLLGYYFFLWFWLFWAVFTLLLVFFLPYCCIPCIGRQVVLPEGTALHAEVKRVCDVVGFPMKRVFIIKTRTMQYSNAYFYGSCCLKRIVIFDTLLLNKGMDANDLHPYEVGRGLTNTQVAGVVCHELGHWKHGHFYKATIIMKLHFFLTMGLFGLLFHCPQLYMAVGFESGLCPIIVGFIIVLRFALTPYLTLANVLMLWNLRRFEYAADSFAHRMGYSIQLRLALVKIYADHMSFPVYDNCYARWHHTHPTILQRLAYQQKLDAKAMRSGPYQT</sequence>
<evidence type="ECO:0000256" key="8">
    <source>
        <dbReference type="PIRSR" id="PIRSR627057-2"/>
    </source>
</evidence>
<feature type="binding site" evidence="8">
    <location>
        <position position="389"/>
    </location>
    <ligand>
        <name>Zn(2+)</name>
        <dbReference type="ChEBI" id="CHEBI:29105"/>
        <note>catalytic</note>
    </ligand>
</feature>